<dbReference type="PROSITE" id="PS51257">
    <property type="entry name" value="PROKAR_LIPOPROTEIN"/>
    <property type="match status" value="1"/>
</dbReference>
<feature type="domain" description="Periplasmic binding protein" evidence="5">
    <location>
        <begin position="59"/>
        <end position="336"/>
    </location>
</feature>
<evidence type="ECO:0000313" key="7">
    <source>
        <dbReference type="Proteomes" id="UP000198855"/>
    </source>
</evidence>
<dbReference type="GO" id="GO:0030246">
    <property type="term" value="F:carbohydrate binding"/>
    <property type="evidence" value="ECO:0007669"/>
    <property type="project" value="TreeGrafter"/>
</dbReference>
<reference evidence="7" key="1">
    <citation type="submission" date="2016-10" db="EMBL/GenBank/DDBJ databases">
        <authorList>
            <person name="Varghese N."/>
            <person name="Submissions S."/>
        </authorList>
    </citation>
    <scope>NUCLEOTIDE SEQUENCE [LARGE SCALE GENOMIC DNA]</scope>
    <source>
        <strain evidence="7">CGMCC 1.10784</strain>
    </source>
</reference>
<sequence>MKKMLSILMLSALIVVLAACGANSSSSGNNGGNDKAANNTSGANSAESTNAGSTEKGKIGISMPTKSSERWVGDGANMKKEFETLGYTVDLQYAEDVIENQVSQIENMITKGVKVLVIAAIDGESLTDVLQKAADENIKVIAYDRLIKNTEHVSYYATFDNFKVGVLQASYLEEKLGLKDGKGPFNIELFAGSPDDNNAYFFFDGAMSVLQPYIDNGKLVVKSGQTKMEQVATLRWDGATAQSRMDNLLSANYASDTVNAVLSPYDGISIGIISSLKGVGYGTADKPMPIITGQDAELASVKSIIAGEQTSTIFKDTRELAKVAVGMAQAVIEGKEAEVNDTKTYDNGVKVVPSFLLEPVSVDSANYKQTLVDSGYYSEDELK</sequence>
<feature type="signal peptide" evidence="4">
    <location>
        <begin position="1"/>
        <end position="18"/>
    </location>
</feature>
<dbReference type="Proteomes" id="UP000198855">
    <property type="component" value="Unassembled WGS sequence"/>
</dbReference>
<dbReference type="AlphaFoldDB" id="A0A1I2DDP4"/>
<dbReference type="EMBL" id="FOMT01000004">
    <property type="protein sequence ID" value="SFE78568.1"/>
    <property type="molecule type" value="Genomic_DNA"/>
</dbReference>
<organism evidence="6 7">
    <name type="scientific">Paenibacillus catalpae</name>
    <dbReference type="NCBI Taxonomy" id="1045775"/>
    <lineage>
        <taxon>Bacteria</taxon>
        <taxon>Bacillati</taxon>
        <taxon>Bacillota</taxon>
        <taxon>Bacilli</taxon>
        <taxon>Bacillales</taxon>
        <taxon>Paenibacillaceae</taxon>
        <taxon>Paenibacillus</taxon>
    </lineage>
</organism>
<dbReference type="PANTHER" id="PTHR30036:SF1">
    <property type="entry name" value="D-XYLOSE-BINDING PERIPLASMIC PROTEIN"/>
    <property type="match status" value="1"/>
</dbReference>
<dbReference type="OrthoDB" id="9769193at2"/>
<evidence type="ECO:0000259" key="5">
    <source>
        <dbReference type="Pfam" id="PF13407"/>
    </source>
</evidence>
<evidence type="ECO:0000256" key="2">
    <source>
        <dbReference type="ARBA" id="ARBA00022729"/>
    </source>
</evidence>
<dbReference type="PANTHER" id="PTHR30036">
    <property type="entry name" value="D-XYLOSE-BINDING PERIPLASMIC PROTEIN"/>
    <property type="match status" value="1"/>
</dbReference>
<evidence type="ECO:0000256" key="3">
    <source>
        <dbReference type="SAM" id="MobiDB-lite"/>
    </source>
</evidence>
<evidence type="ECO:0000256" key="1">
    <source>
        <dbReference type="ARBA" id="ARBA00004196"/>
    </source>
</evidence>
<dbReference type="Gene3D" id="3.40.50.2300">
    <property type="match status" value="2"/>
</dbReference>
<dbReference type="SUPFAM" id="SSF53822">
    <property type="entry name" value="Periplasmic binding protein-like I"/>
    <property type="match status" value="1"/>
</dbReference>
<evidence type="ECO:0000313" key="6">
    <source>
        <dbReference type="EMBL" id="SFE78568.1"/>
    </source>
</evidence>
<dbReference type="CDD" id="cd19994">
    <property type="entry name" value="PBP1_ChvE"/>
    <property type="match status" value="1"/>
</dbReference>
<keyword evidence="2 4" id="KW-0732">Signal</keyword>
<dbReference type="InterPro" id="IPR028082">
    <property type="entry name" value="Peripla_BP_I"/>
</dbReference>
<keyword evidence="7" id="KW-1185">Reference proteome</keyword>
<keyword evidence="6" id="KW-0813">Transport</keyword>
<dbReference type="InterPro" id="IPR050555">
    <property type="entry name" value="Bact_Solute-Bind_Prot2"/>
</dbReference>
<gene>
    <name evidence="6" type="ORF">SAMN05216378_4064</name>
</gene>
<name>A0A1I2DDP4_9BACL</name>
<dbReference type="InterPro" id="IPR049784">
    <property type="entry name" value="ChvE-like"/>
</dbReference>
<dbReference type="Pfam" id="PF13407">
    <property type="entry name" value="Peripla_BP_4"/>
    <property type="match status" value="1"/>
</dbReference>
<keyword evidence="6" id="KW-0762">Sugar transport</keyword>
<feature type="compositionally biased region" description="Polar residues" evidence="3">
    <location>
        <begin position="40"/>
        <end position="53"/>
    </location>
</feature>
<dbReference type="STRING" id="1045775.SAMN05216378_4064"/>
<feature type="compositionally biased region" description="Low complexity" evidence="3">
    <location>
        <begin position="25"/>
        <end position="39"/>
    </location>
</feature>
<comment type="subcellular location">
    <subcellularLocation>
        <location evidence="1">Cell envelope</location>
    </subcellularLocation>
</comment>
<dbReference type="RefSeq" id="WP_091188253.1">
    <property type="nucleotide sequence ID" value="NZ_FOMT01000004.1"/>
</dbReference>
<feature type="chain" id="PRO_5038707950" evidence="4">
    <location>
        <begin position="19"/>
        <end position="383"/>
    </location>
</feature>
<accession>A0A1I2DDP4</accession>
<dbReference type="GO" id="GO:0030288">
    <property type="term" value="C:outer membrane-bounded periplasmic space"/>
    <property type="evidence" value="ECO:0007669"/>
    <property type="project" value="TreeGrafter"/>
</dbReference>
<protein>
    <submittedName>
        <fullName evidence="6">Putative multiple sugar transport system substrate-binding protein</fullName>
    </submittedName>
</protein>
<dbReference type="InterPro" id="IPR025997">
    <property type="entry name" value="SBP_2_dom"/>
</dbReference>
<feature type="region of interest" description="Disordered" evidence="3">
    <location>
        <begin position="25"/>
        <end position="67"/>
    </location>
</feature>
<proteinExistence type="predicted"/>
<evidence type="ECO:0000256" key="4">
    <source>
        <dbReference type="SAM" id="SignalP"/>
    </source>
</evidence>
<dbReference type="NCBIfam" id="NF040907">
    <property type="entry name" value="ChvE"/>
    <property type="match status" value="1"/>
</dbReference>